<evidence type="ECO:0000256" key="4">
    <source>
        <dbReference type="ARBA" id="ARBA00022475"/>
    </source>
</evidence>
<evidence type="ECO:0000313" key="13">
    <source>
        <dbReference type="Proteomes" id="UP001218638"/>
    </source>
</evidence>
<evidence type="ECO:0000256" key="3">
    <source>
        <dbReference type="ARBA" id="ARBA00022448"/>
    </source>
</evidence>
<evidence type="ECO:0000256" key="9">
    <source>
        <dbReference type="ARBA" id="ARBA00023136"/>
    </source>
</evidence>
<dbReference type="Gene3D" id="3.30.1150.10">
    <property type="match status" value="4"/>
</dbReference>
<dbReference type="KEGG" id="slom:PXH66_01575"/>
<keyword evidence="7" id="KW-0653">Protein transport</keyword>
<evidence type="ECO:0000256" key="2">
    <source>
        <dbReference type="ARBA" id="ARBA00006555"/>
    </source>
</evidence>
<evidence type="ECO:0000313" key="12">
    <source>
        <dbReference type="EMBL" id="WED65538.1"/>
    </source>
</evidence>
<dbReference type="Pfam" id="PF03544">
    <property type="entry name" value="TonB_C"/>
    <property type="match status" value="4"/>
</dbReference>
<proteinExistence type="inferred from homology"/>
<evidence type="ECO:0000256" key="1">
    <source>
        <dbReference type="ARBA" id="ARBA00004383"/>
    </source>
</evidence>
<dbReference type="InterPro" id="IPR006260">
    <property type="entry name" value="TonB/TolA_C"/>
</dbReference>
<dbReference type="PROSITE" id="PS52015">
    <property type="entry name" value="TONB_CTD"/>
    <property type="match status" value="3"/>
</dbReference>
<keyword evidence="4" id="KW-1003">Cell membrane</keyword>
<evidence type="ECO:0000256" key="5">
    <source>
        <dbReference type="ARBA" id="ARBA00022519"/>
    </source>
</evidence>
<comment type="subcellular location">
    <subcellularLocation>
        <location evidence="1">Cell inner membrane</location>
        <topology evidence="1">Single-pass membrane protein</topology>
        <orientation evidence="1">Periplasmic side</orientation>
    </subcellularLocation>
</comment>
<comment type="similarity">
    <text evidence="2">Belongs to the TonB family.</text>
</comment>
<dbReference type="RefSeq" id="WP_330928744.1">
    <property type="nucleotide sequence ID" value="NZ_CP119075.1"/>
</dbReference>
<accession>A0AAF0CNH7</accession>
<dbReference type="InterPro" id="IPR037682">
    <property type="entry name" value="TonB_C"/>
</dbReference>
<name>A0AAF0CNH7_9BACT</name>
<dbReference type="GO" id="GO:0055085">
    <property type="term" value="P:transmembrane transport"/>
    <property type="evidence" value="ECO:0007669"/>
    <property type="project" value="InterPro"/>
</dbReference>
<dbReference type="NCBIfam" id="TIGR01352">
    <property type="entry name" value="tonB_Cterm"/>
    <property type="match status" value="3"/>
</dbReference>
<dbReference type="PANTHER" id="PTHR33446">
    <property type="entry name" value="PROTEIN TONB-RELATED"/>
    <property type="match status" value="1"/>
</dbReference>
<evidence type="ECO:0000256" key="7">
    <source>
        <dbReference type="ARBA" id="ARBA00022927"/>
    </source>
</evidence>
<protein>
    <submittedName>
        <fullName evidence="12">TonB family protein</fullName>
    </submittedName>
</protein>
<keyword evidence="9" id="KW-0472">Membrane</keyword>
<keyword evidence="8" id="KW-1133">Transmembrane helix</keyword>
<reference evidence="12" key="1">
    <citation type="submission" date="2023-03" db="EMBL/GenBank/DDBJ databases">
        <title>Lomoglobus Profundus gen. nov., sp. nov., a novel member of the phylum Verrucomicrobia, isolated from deep-marine sediment of South China Sea.</title>
        <authorList>
            <person name="Ahmad T."/>
            <person name="Ishaq S.E."/>
            <person name="Wang F."/>
        </authorList>
    </citation>
    <scope>NUCLEOTIDE SEQUENCE</scope>
    <source>
        <strain evidence="12">LMO-M01</strain>
    </source>
</reference>
<feature type="domain" description="TonB C-terminal" evidence="11">
    <location>
        <begin position="298"/>
        <end position="391"/>
    </location>
</feature>
<dbReference type="InterPro" id="IPR051045">
    <property type="entry name" value="TonB-dependent_transducer"/>
</dbReference>
<dbReference type="EMBL" id="CP119075">
    <property type="protein sequence ID" value="WED65538.1"/>
    <property type="molecule type" value="Genomic_DNA"/>
</dbReference>
<dbReference type="GO" id="GO:0005886">
    <property type="term" value="C:plasma membrane"/>
    <property type="evidence" value="ECO:0007669"/>
    <property type="project" value="UniProtKB-SubCell"/>
</dbReference>
<keyword evidence="5" id="KW-0997">Cell inner membrane</keyword>
<keyword evidence="6" id="KW-0812">Transmembrane</keyword>
<evidence type="ECO:0000256" key="6">
    <source>
        <dbReference type="ARBA" id="ARBA00022692"/>
    </source>
</evidence>
<gene>
    <name evidence="12" type="ORF">PXH66_01575</name>
</gene>
<dbReference type="SUPFAM" id="SSF74653">
    <property type="entry name" value="TolA/TonB C-terminal domain"/>
    <property type="match status" value="4"/>
</dbReference>
<feature type="region of interest" description="Disordered" evidence="10">
    <location>
        <begin position="171"/>
        <end position="192"/>
    </location>
</feature>
<feature type="domain" description="TonB C-terminal" evidence="11">
    <location>
        <begin position="183"/>
        <end position="278"/>
    </location>
</feature>
<organism evidence="12 13">
    <name type="scientific">Synoicihabitans lomoniglobus</name>
    <dbReference type="NCBI Taxonomy" id="2909285"/>
    <lineage>
        <taxon>Bacteria</taxon>
        <taxon>Pseudomonadati</taxon>
        <taxon>Verrucomicrobiota</taxon>
        <taxon>Opitutia</taxon>
        <taxon>Opitutales</taxon>
        <taxon>Opitutaceae</taxon>
        <taxon>Synoicihabitans</taxon>
    </lineage>
</organism>
<dbReference type="Proteomes" id="UP001218638">
    <property type="component" value="Chromosome"/>
</dbReference>
<dbReference type="AlphaFoldDB" id="A0AAF0CNH7"/>
<keyword evidence="3" id="KW-0813">Transport</keyword>
<keyword evidence="13" id="KW-1185">Reference proteome</keyword>
<evidence type="ECO:0000256" key="8">
    <source>
        <dbReference type="ARBA" id="ARBA00022989"/>
    </source>
</evidence>
<evidence type="ECO:0000259" key="11">
    <source>
        <dbReference type="PROSITE" id="PS52015"/>
    </source>
</evidence>
<dbReference type="GO" id="GO:0015031">
    <property type="term" value="P:protein transport"/>
    <property type="evidence" value="ECO:0007669"/>
    <property type="project" value="UniProtKB-KW"/>
</dbReference>
<evidence type="ECO:0000256" key="10">
    <source>
        <dbReference type="SAM" id="MobiDB-lite"/>
    </source>
</evidence>
<feature type="domain" description="TonB C-terminal" evidence="11">
    <location>
        <begin position="85"/>
        <end position="180"/>
    </location>
</feature>
<sequence length="518" mass="56958">MAASPYRPQTMCLSRHAFSLIGNTMDPSQTWMRIIMVLLAIVVMGPLHAIEATKSEEPEAPVPVGASAIAEIDPAMLKELYDLNELTSPPVPRFQPKPFYPFKLRRANITGNAVVGFIVRSSGEVTDAYVVRTTHPEFGAAAVDAVSKWKFRPGMVNSQKVNSRMQIPLHFNITPPPENRSEKFDVPPTVTRKKAPRYPAELKRFGSRAKVVVSLDVNEAGKAEGAHISASSHPGFDDAALATVERWKFKPAEKDGRKVTISISTPVWFAANGKSLLNHGWTPPKPRAFPRSLADIYHWETPPMIRNYYPPVYPRAALEEKRTGHVVVSFLVNAQGRVEQAEAKGDADEDLAMAAVAAVNACDFQPAQRGGNPSPAWLELEFDFNRGKRSHAPVTERTNRILSLRSKSPEKIVPFSALDAPAKLILSPPPLVPTGRLLPPEGIEVRITVVVDREGVVRVPQLLAGSDPELGFTAVQAVANWRFEVPRRDGKPVDAYAIIPVVFRPSKSVTNTPDRETP</sequence>